<dbReference type="KEGG" id="rci:RCIX2341"/>
<dbReference type="PROSITE" id="PS51379">
    <property type="entry name" value="4FE4S_FER_2"/>
    <property type="match status" value="2"/>
</dbReference>
<dbReference type="Gene3D" id="3.30.70.20">
    <property type="match status" value="1"/>
</dbReference>
<dbReference type="SUPFAM" id="SSF54862">
    <property type="entry name" value="4Fe-4S ferredoxins"/>
    <property type="match status" value="1"/>
</dbReference>
<dbReference type="InterPro" id="IPR050157">
    <property type="entry name" value="PSI_iron-sulfur_center"/>
</dbReference>
<feature type="domain" description="4Fe-4S ferredoxin-type" evidence="5">
    <location>
        <begin position="48"/>
        <end position="78"/>
    </location>
</feature>
<keyword evidence="2" id="KW-0479">Metal-binding</keyword>
<dbReference type="EMBL" id="AM114193">
    <property type="protein sequence ID" value="CAJ37436.1"/>
    <property type="molecule type" value="Genomic_DNA"/>
</dbReference>
<dbReference type="STRING" id="351160.RCIX2341"/>
<evidence type="ECO:0000256" key="4">
    <source>
        <dbReference type="ARBA" id="ARBA00023014"/>
    </source>
</evidence>
<evidence type="ECO:0000256" key="2">
    <source>
        <dbReference type="ARBA" id="ARBA00022723"/>
    </source>
</evidence>
<dbReference type="Proteomes" id="UP000000663">
    <property type="component" value="Chromosome"/>
</dbReference>
<dbReference type="NCBIfam" id="NF040864">
    <property type="entry name" value="HgcB_ferredoxin"/>
    <property type="match status" value="1"/>
</dbReference>
<dbReference type="GO" id="GO:0016491">
    <property type="term" value="F:oxidoreductase activity"/>
    <property type="evidence" value="ECO:0007669"/>
    <property type="project" value="UniProtKB-ARBA"/>
</dbReference>
<dbReference type="PANTHER" id="PTHR24960:SF79">
    <property type="entry name" value="PHOTOSYSTEM I IRON-SULFUR CENTER"/>
    <property type="match status" value="1"/>
</dbReference>
<feature type="domain" description="4Fe-4S ferredoxin-type" evidence="5">
    <location>
        <begin position="8"/>
        <end position="37"/>
    </location>
</feature>
<dbReference type="eggNOG" id="arCOG06908">
    <property type="taxonomic scope" value="Archaea"/>
</dbReference>
<organism evidence="6 7">
    <name type="scientific">Methanocella arvoryzae (strain DSM 22066 / NBRC 105507 / MRE50)</name>
    <dbReference type="NCBI Taxonomy" id="351160"/>
    <lineage>
        <taxon>Archaea</taxon>
        <taxon>Methanobacteriati</taxon>
        <taxon>Methanobacteriota</taxon>
        <taxon>Stenosarchaea group</taxon>
        <taxon>Methanomicrobia</taxon>
        <taxon>Methanocellales</taxon>
        <taxon>Methanocellaceae</taxon>
        <taxon>Methanocella</taxon>
    </lineage>
</organism>
<dbReference type="PATRIC" id="fig|351160.9.peg.844"/>
<accession>Q0W2F7</accession>
<dbReference type="Pfam" id="PF13187">
    <property type="entry name" value="Fer4_9"/>
    <property type="match status" value="1"/>
</dbReference>
<dbReference type="AlphaFoldDB" id="Q0W2F7"/>
<evidence type="ECO:0000256" key="3">
    <source>
        <dbReference type="ARBA" id="ARBA00023004"/>
    </source>
</evidence>
<dbReference type="PANTHER" id="PTHR24960">
    <property type="entry name" value="PHOTOSYSTEM I IRON-SULFUR CENTER-RELATED"/>
    <property type="match status" value="1"/>
</dbReference>
<dbReference type="RefSeq" id="WP_012035145.1">
    <property type="nucleotide sequence ID" value="NC_009464.1"/>
</dbReference>
<evidence type="ECO:0000313" key="7">
    <source>
        <dbReference type="Proteomes" id="UP000000663"/>
    </source>
</evidence>
<name>Q0W2F7_METAR</name>
<proteinExistence type="predicted"/>
<dbReference type="InterPro" id="IPR017896">
    <property type="entry name" value="4Fe4S_Fe-S-bd"/>
</dbReference>
<protein>
    <submittedName>
        <fullName evidence="6">2(4Fe-4S) ferredoxin-domain protein</fullName>
    </submittedName>
</protein>
<dbReference type="GO" id="GO:0051539">
    <property type="term" value="F:4 iron, 4 sulfur cluster binding"/>
    <property type="evidence" value="ECO:0007669"/>
    <property type="project" value="UniProtKB-KW"/>
</dbReference>
<dbReference type="InterPro" id="IPR017900">
    <property type="entry name" value="4Fe4S_Fe_S_CS"/>
</dbReference>
<dbReference type="OrthoDB" id="23833at2157"/>
<evidence type="ECO:0000313" key="6">
    <source>
        <dbReference type="EMBL" id="CAJ37436.1"/>
    </source>
</evidence>
<dbReference type="GeneID" id="5143999"/>
<sequence length="118" mass="12380">MFNSYTDNTLEYYPDKCVGCGMCWNVCPHAVFGQEERKSTNLLMKAKTVAKLERKEACMECGACQLNCPSGAIKVQSGVGCAAAMIRAALTGGPEVCGDGGCCGSSTTEQSCGCGEKK</sequence>
<evidence type="ECO:0000256" key="1">
    <source>
        <dbReference type="ARBA" id="ARBA00022485"/>
    </source>
</evidence>
<evidence type="ECO:0000259" key="5">
    <source>
        <dbReference type="PROSITE" id="PS51379"/>
    </source>
</evidence>
<gene>
    <name evidence="6" type="ORF">RCIX2341</name>
</gene>
<keyword evidence="7" id="KW-1185">Reference proteome</keyword>
<keyword evidence="1" id="KW-0004">4Fe-4S</keyword>
<keyword evidence="3" id="KW-0408">Iron</keyword>
<keyword evidence="4" id="KW-0411">Iron-sulfur</keyword>
<reference evidence="6 7" key="1">
    <citation type="journal article" date="2006" name="Science">
        <title>Genome of rice cluster I archaea -- the key methane producers in the rice rhizosphere.</title>
        <authorList>
            <person name="Erkel C."/>
            <person name="Kube M."/>
            <person name="Reinhardt R."/>
            <person name="Liesack W."/>
        </authorList>
    </citation>
    <scope>NUCLEOTIDE SEQUENCE [LARGE SCALE GENOMIC DNA]</scope>
    <source>
        <strain evidence="7">DSM 22066 / NBRC 105507 / MRE50</strain>
    </source>
</reference>
<dbReference type="PROSITE" id="PS00198">
    <property type="entry name" value="4FE4S_FER_1"/>
    <property type="match status" value="1"/>
</dbReference>
<dbReference type="GO" id="GO:0046872">
    <property type="term" value="F:metal ion binding"/>
    <property type="evidence" value="ECO:0007669"/>
    <property type="project" value="UniProtKB-KW"/>
</dbReference>